<reference evidence="3" key="1">
    <citation type="submission" date="2016-11" db="EMBL/GenBank/DDBJ databases">
        <authorList>
            <person name="Varghese N."/>
            <person name="Submissions S."/>
        </authorList>
    </citation>
    <scope>NUCLEOTIDE SEQUENCE [LARGE SCALE GENOMIC DNA]</scope>
    <source>
        <strain evidence="3">DSM 27370</strain>
    </source>
</reference>
<keyword evidence="3" id="KW-1185">Reference proteome</keyword>
<keyword evidence="2" id="KW-0378">Hydrolase</keyword>
<protein>
    <submittedName>
        <fullName evidence="2">DNA repair exonuclease SbcCD ATPase subunit</fullName>
    </submittedName>
</protein>
<feature type="coiled-coil region" evidence="1">
    <location>
        <begin position="777"/>
        <end position="846"/>
    </location>
</feature>
<name>A0A1M5IKA4_9BACT</name>
<evidence type="ECO:0000313" key="2">
    <source>
        <dbReference type="EMBL" id="SHG28675.1"/>
    </source>
</evidence>
<dbReference type="STRING" id="1346286.SAMN05444362_12018"/>
<proteinExistence type="predicted"/>
<dbReference type="Proteomes" id="UP000184480">
    <property type="component" value="Unassembled WGS sequence"/>
</dbReference>
<feature type="coiled-coil region" evidence="1">
    <location>
        <begin position="370"/>
        <end position="430"/>
    </location>
</feature>
<dbReference type="GO" id="GO:0004527">
    <property type="term" value="F:exonuclease activity"/>
    <property type="evidence" value="ECO:0007669"/>
    <property type="project" value="UniProtKB-KW"/>
</dbReference>
<dbReference type="EMBL" id="FQUC01000020">
    <property type="protein sequence ID" value="SHG28675.1"/>
    <property type="molecule type" value="Genomic_DNA"/>
</dbReference>
<keyword evidence="1" id="KW-0175">Coiled coil</keyword>
<keyword evidence="2" id="KW-0540">Nuclease</keyword>
<accession>A0A1M5IKA4</accession>
<organism evidence="2 3">
    <name type="scientific">Dysgonomonas macrotermitis</name>
    <dbReference type="NCBI Taxonomy" id="1346286"/>
    <lineage>
        <taxon>Bacteria</taxon>
        <taxon>Pseudomonadati</taxon>
        <taxon>Bacteroidota</taxon>
        <taxon>Bacteroidia</taxon>
        <taxon>Bacteroidales</taxon>
        <taxon>Dysgonomonadaceae</taxon>
        <taxon>Dysgonomonas</taxon>
    </lineage>
</organism>
<dbReference type="OrthoDB" id="9810371at2"/>
<feature type="coiled-coil region" evidence="1">
    <location>
        <begin position="469"/>
        <end position="521"/>
    </location>
</feature>
<feature type="coiled-coil region" evidence="1">
    <location>
        <begin position="667"/>
        <end position="697"/>
    </location>
</feature>
<feature type="coiled-coil region" evidence="1">
    <location>
        <begin position="591"/>
        <end position="643"/>
    </location>
</feature>
<evidence type="ECO:0000313" key="3">
    <source>
        <dbReference type="Proteomes" id="UP000184480"/>
    </source>
</evidence>
<dbReference type="RefSeq" id="WP_062184427.1">
    <property type="nucleotide sequence ID" value="NZ_BBXL01000027.1"/>
</dbReference>
<gene>
    <name evidence="2" type="ORF">SAMN05444362_12018</name>
</gene>
<keyword evidence="2" id="KW-0269">Exonuclease</keyword>
<sequence length="1218" mass="143485">MRYLNRIIFINSARIRYAEINLDGNIHFIGTQGVGKSTLLRAILFFYNADTLGLGISRQKQSYVDYYFKDANAYIIYEVVRDGSTFCVVSYKSQHKVCFRFFDGAYSNDYFIKENGNVPDSWEGITERLDKNRIYYTKRKIDEYKEYRDILYGNNNGKKNELKRYSILESKEYQYLPKTIQNVFLNSKMEAEFIKQTIIMSLENDVRIDLNQYAHHLNGFETQLADIRKMKQPGTIAQSDNISKLYIAIRGLENEKQQIIKHLAWTIHNNEEREPELTEKLEREKDFENNLNEKLNKLSVSFRSKEDKIKGDIRIQEENLRKVKELTGEYQRISIDELINRIEKKNSIEKEQEDLLIEKEILSTQFSEINQKYQALLNNAENQLSDFLNSKGEEKNTINAEFLAFQAKTRKNYDRQISALREEYKNEVDSAREIWEQKKQVTSKLRIEKERIKHTRFYEEEIKNTGVDLQLLIAQNEKFKNENTNAEKQIETLQKHWELDEKELQRNFDREKEKTDELIKQSVQRIDEINSYIENSKNSLYGWLTEQYPDWENTIGKIVDEKNVLFNTGLSPKLTTKTNNFYGVEIDLCEIDKTVKTVDDYEQEKSELNDKREELRKNISILLQKLEKDNDNLKRKYQPKIREQKELLKKNEYTIEQNELKKSGIILKRQELTAQAEKEKQTALENQEQKIEQAVAEEFLAKDKVGIVEGEQSKLIKKKEAEWEKKIKIENERINLLLGKIETEIGAKQKTVDVRKNEIKQQKDNELADKGADTKRLSEIELRVELLKVELNFIETNRDIVADYRKDKREYLDRIDDFKQAKQKSEKQLETENSKYKQQQDTIEKELEIIINKIEIIKSELRLIAEDNEALNNFKELEFYQSIEYFVNNIDDEGKTNKRVKIVIDELKEIHYEKLHNRTDELRKSVTDFIAKFSDNNIFKFKKQLTDDKSFLDFALMLSDFVEENKIEQIEKEVNERFALIVSTIAKQATNLVEKSGEIQKVISKINSDFEKKIFVGVIKKIELKLDDSKNEIVQLLVLIKKYYDENPFDLGEANLFSGENQEKNNKKAVDLLKQFAKKIGELKSDSISLSDSFELKFRIVENDNDSGWVEKLSNVGSEGTDVLVKAMLNIMLLNVFKESASKKFKDFQLHCMMDEIGKLHPNNVRGILQFARDRDIRLISGSPIENDALAFDHIYKLSKDNKSITRVKRILTQYSNP</sequence>
<dbReference type="Pfam" id="PF12128">
    <property type="entry name" value="DUF3584"/>
    <property type="match status" value="1"/>
</dbReference>
<dbReference type="InterPro" id="IPR021979">
    <property type="entry name" value="DUF3584"/>
</dbReference>
<evidence type="ECO:0000256" key="1">
    <source>
        <dbReference type="SAM" id="Coils"/>
    </source>
</evidence>
<dbReference type="AlphaFoldDB" id="A0A1M5IKA4"/>